<accession>A0A8I6XQ21</accession>
<dbReference type="Proteomes" id="UP000011116">
    <property type="component" value="Chromosome 5H"/>
</dbReference>
<reference evidence="2" key="2">
    <citation type="submission" date="2020-10" db="EMBL/GenBank/DDBJ databases">
        <authorList>
            <person name="Scholz U."/>
            <person name="Mascher M."/>
            <person name="Fiebig A."/>
        </authorList>
    </citation>
    <scope>NUCLEOTIDE SEQUENCE [LARGE SCALE GENOMIC DNA]</scope>
    <source>
        <strain evidence="2">cv. Morex</strain>
    </source>
</reference>
<evidence type="ECO:0000313" key="2">
    <source>
        <dbReference type="EnsemblPlants" id="HORVU.MOREX.r3.5HG0492880.1.CDS1"/>
    </source>
</evidence>
<reference evidence="2" key="3">
    <citation type="submission" date="2022-01" db="UniProtKB">
        <authorList>
            <consortium name="EnsemblPlants"/>
        </authorList>
    </citation>
    <scope>IDENTIFICATION</scope>
    <source>
        <strain evidence="2">subsp. vulgare</strain>
    </source>
</reference>
<keyword evidence="1" id="KW-1133">Transmembrane helix</keyword>
<dbReference type="Gramene" id="HORVU.MOREX.r2.5HG0408380.1">
    <property type="protein sequence ID" value="HORVU.MOREX.r2.5HG0408380.1.CDS.1"/>
    <property type="gene ID" value="HORVU.MOREX.r2.5HG0408380"/>
</dbReference>
<keyword evidence="1" id="KW-0812">Transmembrane</keyword>
<reference evidence="3" key="1">
    <citation type="journal article" date="2012" name="Nature">
        <title>A physical, genetic and functional sequence assembly of the barley genome.</title>
        <authorList>
            <consortium name="The International Barley Genome Sequencing Consortium"/>
            <person name="Mayer K.F."/>
            <person name="Waugh R."/>
            <person name="Brown J.W."/>
            <person name="Schulman A."/>
            <person name="Langridge P."/>
            <person name="Platzer M."/>
            <person name="Fincher G.B."/>
            <person name="Muehlbauer G.J."/>
            <person name="Sato K."/>
            <person name="Close T.J."/>
            <person name="Wise R.P."/>
            <person name="Stein N."/>
        </authorList>
    </citation>
    <scope>NUCLEOTIDE SEQUENCE [LARGE SCALE GENOMIC DNA]</scope>
    <source>
        <strain evidence="3">cv. Morex</strain>
    </source>
</reference>
<keyword evidence="1" id="KW-0472">Membrane</keyword>
<evidence type="ECO:0000256" key="1">
    <source>
        <dbReference type="SAM" id="Phobius"/>
    </source>
</evidence>
<proteinExistence type="predicted"/>
<dbReference type="EnsemblPlants" id="HORVU.MOREX.r3.5HG0492880.1">
    <property type="protein sequence ID" value="HORVU.MOREX.r3.5HG0492880.1.CDS1"/>
    <property type="gene ID" value="HORVU.MOREX.r3.5HG0492880"/>
</dbReference>
<sequence length="64" mass="7029">MPKDWVCAVVLSPVPGLVNTASNQHELWLSLSFFLLHEGFIYSPFLALVSAKGSELLNSALRTL</sequence>
<dbReference type="AlphaFoldDB" id="A0A8I6XQ21"/>
<feature type="transmembrane region" description="Helical" evidence="1">
    <location>
        <begin position="30"/>
        <end position="49"/>
    </location>
</feature>
<evidence type="ECO:0000313" key="3">
    <source>
        <dbReference type="Proteomes" id="UP000011116"/>
    </source>
</evidence>
<protein>
    <submittedName>
        <fullName evidence="2">Uncharacterized protein</fullName>
    </submittedName>
</protein>
<name>A0A8I6XQ21_HORVV</name>
<keyword evidence="3" id="KW-1185">Reference proteome</keyword>
<dbReference type="Gramene" id="HORVU.MOREX.r3.5HG0492880.1">
    <property type="protein sequence ID" value="HORVU.MOREX.r3.5HG0492880.1.CDS1"/>
    <property type="gene ID" value="HORVU.MOREX.r3.5HG0492880"/>
</dbReference>
<organism evidence="2 3">
    <name type="scientific">Hordeum vulgare subsp. vulgare</name>
    <name type="common">Domesticated barley</name>
    <dbReference type="NCBI Taxonomy" id="112509"/>
    <lineage>
        <taxon>Eukaryota</taxon>
        <taxon>Viridiplantae</taxon>
        <taxon>Streptophyta</taxon>
        <taxon>Embryophyta</taxon>
        <taxon>Tracheophyta</taxon>
        <taxon>Spermatophyta</taxon>
        <taxon>Magnoliopsida</taxon>
        <taxon>Liliopsida</taxon>
        <taxon>Poales</taxon>
        <taxon>Poaceae</taxon>
        <taxon>BOP clade</taxon>
        <taxon>Pooideae</taxon>
        <taxon>Triticodae</taxon>
        <taxon>Triticeae</taxon>
        <taxon>Hordeinae</taxon>
        <taxon>Hordeum</taxon>
    </lineage>
</organism>